<evidence type="ECO:0000256" key="1">
    <source>
        <dbReference type="SAM" id="MobiDB-lite"/>
    </source>
</evidence>
<protein>
    <submittedName>
        <fullName evidence="2">Uncharacterized protein</fullName>
    </submittedName>
</protein>
<comment type="caution">
    <text evidence="2">The sequence shown here is derived from an EMBL/GenBank/DDBJ whole genome shotgun (WGS) entry which is preliminary data.</text>
</comment>
<evidence type="ECO:0000313" key="2">
    <source>
        <dbReference type="EMBL" id="KAK2584674.1"/>
    </source>
</evidence>
<organism evidence="2 3">
    <name type="scientific">Odynerus spinipes</name>
    <dbReference type="NCBI Taxonomy" id="1348599"/>
    <lineage>
        <taxon>Eukaryota</taxon>
        <taxon>Metazoa</taxon>
        <taxon>Ecdysozoa</taxon>
        <taxon>Arthropoda</taxon>
        <taxon>Hexapoda</taxon>
        <taxon>Insecta</taxon>
        <taxon>Pterygota</taxon>
        <taxon>Neoptera</taxon>
        <taxon>Endopterygota</taxon>
        <taxon>Hymenoptera</taxon>
        <taxon>Apocrita</taxon>
        <taxon>Aculeata</taxon>
        <taxon>Vespoidea</taxon>
        <taxon>Vespidae</taxon>
        <taxon>Eumeninae</taxon>
        <taxon>Odynerus</taxon>
    </lineage>
</organism>
<reference evidence="2" key="1">
    <citation type="submission" date="2021-08" db="EMBL/GenBank/DDBJ databases">
        <authorList>
            <person name="Misof B."/>
            <person name="Oliver O."/>
            <person name="Podsiadlowski L."/>
            <person name="Donath A."/>
            <person name="Peters R."/>
            <person name="Mayer C."/>
            <person name="Rust J."/>
            <person name="Gunkel S."/>
            <person name="Lesny P."/>
            <person name="Martin S."/>
            <person name="Oeyen J.P."/>
            <person name="Petersen M."/>
            <person name="Panagiotis P."/>
            <person name="Wilbrandt J."/>
            <person name="Tanja T."/>
        </authorList>
    </citation>
    <scope>NUCLEOTIDE SEQUENCE</scope>
    <source>
        <strain evidence="2">GBR_01_08_01A</strain>
        <tissue evidence="2">Thorax + abdomen</tissue>
    </source>
</reference>
<feature type="compositionally biased region" description="Basic and acidic residues" evidence="1">
    <location>
        <begin position="36"/>
        <end position="52"/>
    </location>
</feature>
<dbReference type="AlphaFoldDB" id="A0AAD9VS12"/>
<reference evidence="2" key="2">
    <citation type="journal article" date="2023" name="Commun. Biol.">
        <title>Intrasexual cuticular hydrocarbon dimorphism in a wasp sheds light on hydrocarbon biosynthesis genes in Hymenoptera.</title>
        <authorList>
            <person name="Moris V.C."/>
            <person name="Podsiadlowski L."/>
            <person name="Martin S."/>
            <person name="Oeyen J.P."/>
            <person name="Donath A."/>
            <person name="Petersen M."/>
            <person name="Wilbrandt J."/>
            <person name="Misof B."/>
            <person name="Liedtke D."/>
            <person name="Thamm M."/>
            <person name="Scheiner R."/>
            <person name="Schmitt T."/>
            <person name="Niehuis O."/>
        </authorList>
    </citation>
    <scope>NUCLEOTIDE SEQUENCE</scope>
    <source>
        <strain evidence="2">GBR_01_08_01A</strain>
    </source>
</reference>
<sequence length="112" mass="12537">MKRRSPGQGSRWSSDRDSSAGKFYGTGHAEGSSFPHRTEEGELIDHERRDESNVIDQCSNFDDATSRTIENAAEENRTSVLRGYSPRIYLQISLGTLERCLSDTAKKSHRGS</sequence>
<dbReference type="Proteomes" id="UP001258017">
    <property type="component" value="Unassembled WGS sequence"/>
</dbReference>
<proteinExistence type="predicted"/>
<gene>
    <name evidence="2" type="ORF">KPH14_007016</name>
</gene>
<dbReference type="EMBL" id="JAIFRP010000026">
    <property type="protein sequence ID" value="KAK2584674.1"/>
    <property type="molecule type" value="Genomic_DNA"/>
</dbReference>
<feature type="region of interest" description="Disordered" evidence="1">
    <location>
        <begin position="1"/>
        <end position="52"/>
    </location>
</feature>
<evidence type="ECO:0000313" key="3">
    <source>
        <dbReference type="Proteomes" id="UP001258017"/>
    </source>
</evidence>
<keyword evidence="3" id="KW-1185">Reference proteome</keyword>
<accession>A0AAD9VS12</accession>
<name>A0AAD9VS12_9HYME</name>